<dbReference type="Pfam" id="PF06763">
    <property type="entry name" value="Minor_tail_Z"/>
    <property type="match status" value="1"/>
</dbReference>
<proteinExistence type="predicted"/>
<protein>
    <submittedName>
        <fullName evidence="1">Minor tail protein Z</fullName>
    </submittedName>
</protein>
<reference evidence="1" key="1">
    <citation type="journal article" date="2021" name="Proc. Natl. Acad. Sci. U.S.A.">
        <title>A Catalog of Tens of Thousands of Viruses from Human Metagenomes Reveals Hidden Associations with Chronic Diseases.</title>
        <authorList>
            <person name="Tisza M.J."/>
            <person name="Buck C.B."/>
        </authorList>
    </citation>
    <scope>NUCLEOTIDE SEQUENCE</scope>
    <source>
        <strain evidence="1">Ctaix4</strain>
    </source>
</reference>
<dbReference type="EMBL" id="BK032533">
    <property type="protein sequence ID" value="DAF46171.1"/>
    <property type="molecule type" value="Genomic_DNA"/>
</dbReference>
<organism evidence="1">
    <name type="scientific">Caudovirales sp. ctaix4</name>
    <dbReference type="NCBI Taxonomy" id="2827635"/>
    <lineage>
        <taxon>Viruses</taxon>
        <taxon>Duplodnaviria</taxon>
        <taxon>Heunggongvirae</taxon>
        <taxon>Uroviricota</taxon>
        <taxon>Caudoviricetes</taxon>
    </lineage>
</organism>
<evidence type="ECO:0000313" key="1">
    <source>
        <dbReference type="EMBL" id="DAF46171.1"/>
    </source>
</evidence>
<dbReference type="InterPro" id="IPR010633">
    <property type="entry name" value="Phage_lambda_GpZ"/>
</dbReference>
<name>A0A8S5S5T5_9CAUD</name>
<sequence>MIVVEVNKEDLRRVQTALGKIGKDAPKVICRAINKTASKSKTSLAEKARSVYTVKSGKFKSNMNIKRATYSRLEAEVLAHGKPLSITSFKTTAPKSGAKANIVKGNGLKVLDLGGIKAFKGRGKLNGQIYQRRGKSRFPIKKLSSNSVPIMIGNEKVYGQIKPQIESDLQKNIEAQIKFLLSSAG</sequence>
<accession>A0A8S5S5T5</accession>